<dbReference type="InterPro" id="IPR052908">
    <property type="entry name" value="AP-4-A_phosphorylase"/>
</dbReference>
<evidence type="ECO:0000313" key="4">
    <source>
        <dbReference type="Proteomes" id="UP000680656"/>
    </source>
</evidence>
<reference evidence="3 4" key="1">
    <citation type="submission" date="2021-05" db="EMBL/GenBank/DDBJ databases">
        <title>A novel Methanospirillum isolate from a pyrite-forming mixed culture.</title>
        <authorList>
            <person name="Bunk B."/>
            <person name="Sproer C."/>
            <person name="Spring S."/>
            <person name="Pester M."/>
        </authorList>
    </citation>
    <scope>NUCLEOTIDE SEQUENCE [LARGE SCALE GENOMIC DNA]</scope>
    <source>
        <strain evidence="3 4">J.3.6.1-F.2.7.3</strain>
    </source>
</reference>
<name>A0A8E7EIR9_9EURY</name>
<accession>A0A8E7EIR9</accession>
<evidence type="ECO:0000313" key="3">
    <source>
        <dbReference type="EMBL" id="QVV88394.1"/>
    </source>
</evidence>
<protein>
    <submittedName>
        <fullName evidence="3">HIT family protein</fullName>
    </submittedName>
</protein>
<dbReference type="GeneID" id="65098287"/>
<dbReference type="RefSeq" id="WP_214419204.1">
    <property type="nucleotide sequence ID" value="NZ_CP075546.1"/>
</dbReference>
<dbReference type="InterPro" id="IPR036265">
    <property type="entry name" value="HIT-like_sf"/>
</dbReference>
<dbReference type="AlphaFoldDB" id="A0A8E7EIR9"/>
<feature type="short sequence motif" description="Histidine triad motif" evidence="1">
    <location>
        <begin position="36"/>
        <end position="40"/>
    </location>
</feature>
<keyword evidence="4" id="KW-1185">Reference proteome</keyword>
<evidence type="ECO:0000259" key="2">
    <source>
        <dbReference type="PROSITE" id="PS51084"/>
    </source>
</evidence>
<dbReference type="KEGG" id="mrtj:KHC33_13845"/>
<dbReference type="PROSITE" id="PS51084">
    <property type="entry name" value="HIT_2"/>
    <property type="match status" value="1"/>
</dbReference>
<dbReference type="Pfam" id="PF01230">
    <property type="entry name" value="HIT"/>
    <property type="match status" value="1"/>
</dbReference>
<dbReference type="PANTHER" id="PTHR42997:SF1">
    <property type="entry name" value="AP-4-A PHOSPHORYLASE"/>
    <property type="match status" value="1"/>
</dbReference>
<evidence type="ECO:0000256" key="1">
    <source>
        <dbReference type="PROSITE-ProRule" id="PRU00464"/>
    </source>
</evidence>
<organism evidence="3 4">
    <name type="scientific">Methanospirillum purgamenti</name>
    <dbReference type="NCBI Taxonomy" id="2834276"/>
    <lineage>
        <taxon>Archaea</taxon>
        <taxon>Methanobacteriati</taxon>
        <taxon>Methanobacteriota</taxon>
        <taxon>Stenosarchaea group</taxon>
        <taxon>Methanomicrobia</taxon>
        <taxon>Methanomicrobiales</taxon>
        <taxon>Methanospirillaceae</taxon>
        <taxon>Methanospirillum</taxon>
    </lineage>
</organism>
<dbReference type="EMBL" id="CP075546">
    <property type="protein sequence ID" value="QVV88394.1"/>
    <property type="molecule type" value="Genomic_DNA"/>
</dbReference>
<dbReference type="SUPFAM" id="SSF54197">
    <property type="entry name" value="HIT-like"/>
    <property type="match status" value="1"/>
</dbReference>
<dbReference type="PANTHER" id="PTHR42997">
    <property type="entry name" value="HIT FAMILY HYDROLASE"/>
    <property type="match status" value="1"/>
</dbReference>
<dbReference type="Proteomes" id="UP000680656">
    <property type="component" value="Chromosome"/>
</dbReference>
<dbReference type="InterPro" id="IPR011146">
    <property type="entry name" value="HIT-like"/>
</dbReference>
<feature type="domain" description="HIT" evidence="2">
    <location>
        <begin position="1"/>
        <end position="51"/>
    </location>
</feature>
<sequence length="66" mass="7327">MEPVREGKEFLDGKYSPDGYNVGINDGVPAGQMVMHLHTHVILRYSGDMADPKGGVRRVVPGKRKY</sequence>
<gene>
    <name evidence="3" type="ORF">KHC33_13845</name>
</gene>
<dbReference type="Gene3D" id="3.30.428.10">
    <property type="entry name" value="HIT-like"/>
    <property type="match status" value="1"/>
</dbReference>
<proteinExistence type="predicted"/>
<dbReference type="GO" id="GO:0003824">
    <property type="term" value="F:catalytic activity"/>
    <property type="evidence" value="ECO:0007669"/>
    <property type="project" value="InterPro"/>
</dbReference>